<proteinExistence type="predicted"/>
<reference evidence="1 2" key="1">
    <citation type="submission" date="2018-03" db="EMBL/GenBank/DDBJ databases">
        <title>Whole genome analyses suggest that Burkholderia sensu lato contains two further novel genera in the rhizoxinica-symbiotica group Mycetohabitans gen. nov., and Trinickia gen. nov.: implications for the evolution of diazotrophy and nodulation in the Burkholderiaceae.</title>
        <authorList>
            <person name="Estrada De Los Santos P."/>
            <person name="Palmer M."/>
            <person name="Chavez-Ramirez B."/>
            <person name="Steenkamp E.T."/>
            <person name="Hirsch A.M."/>
            <person name="Manyaka P."/>
            <person name="Maluk M."/>
            <person name="Lafos M."/>
            <person name="Crook M."/>
            <person name="Gross E."/>
            <person name="Simon M.F."/>
            <person name="Bueno Dos Reis Junior F."/>
            <person name="Poole P.S."/>
            <person name="Venter S.N."/>
            <person name="James E.K."/>
        </authorList>
    </citation>
    <scope>NUCLEOTIDE SEQUENCE [LARGE SCALE GENOMIC DNA]</scope>
    <source>
        <strain evidence="1 2">JPY-366</strain>
    </source>
</reference>
<gene>
    <name evidence="1" type="ORF">C9I57_05615</name>
</gene>
<dbReference type="AlphaFoldDB" id="A0A2T3XZX9"/>
<sequence>MSRFETSGPARFVAATAATLNRSHMTHARRPRAAPAWEGRTVRLCRVRSDLAAVREAQIGMEYALPRHTP</sequence>
<evidence type="ECO:0000313" key="2">
    <source>
        <dbReference type="Proteomes" id="UP000240638"/>
    </source>
</evidence>
<evidence type="ECO:0000313" key="1">
    <source>
        <dbReference type="EMBL" id="PTB22077.1"/>
    </source>
</evidence>
<dbReference type="EMBL" id="PYUC01000002">
    <property type="protein sequence ID" value="PTB22077.1"/>
    <property type="molecule type" value="Genomic_DNA"/>
</dbReference>
<comment type="caution">
    <text evidence="1">The sequence shown here is derived from an EMBL/GenBank/DDBJ whole genome shotgun (WGS) entry which is preliminary data.</text>
</comment>
<dbReference type="Proteomes" id="UP000240638">
    <property type="component" value="Unassembled WGS sequence"/>
</dbReference>
<protein>
    <submittedName>
        <fullName evidence="1">Uncharacterized protein</fullName>
    </submittedName>
</protein>
<accession>A0A2T3XZX9</accession>
<organism evidence="1 2">
    <name type="scientific">Trinickia symbiotica</name>
    <dbReference type="NCBI Taxonomy" id="863227"/>
    <lineage>
        <taxon>Bacteria</taxon>
        <taxon>Pseudomonadati</taxon>
        <taxon>Pseudomonadota</taxon>
        <taxon>Betaproteobacteria</taxon>
        <taxon>Burkholderiales</taxon>
        <taxon>Burkholderiaceae</taxon>
        <taxon>Trinickia</taxon>
    </lineage>
</organism>
<name>A0A2T3XZX9_9BURK</name>